<dbReference type="PANTHER" id="PTHR21713">
    <property type="entry name" value="NASCENT POLYPEPTIDE ASSOCIATED COMPLEX ALPHA SUBUNIT-RELATED"/>
    <property type="match status" value="1"/>
</dbReference>
<feature type="non-terminal residue" evidence="2">
    <location>
        <position position="1"/>
    </location>
</feature>
<evidence type="ECO:0000313" key="3">
    <source>
        <dbReference type="Proteomes" id="UP000269945"/>
    </source>
</evidence>
<reference evidence="2 3" key="1">
    <citation type="submission" date="2018-10" db="EMBL/GenBank/DDBJ databases">
        <authorList>
            <person name="Ekblom R."/>
            <person name="Jareborg N."/>
        </authorList>
    </citation>
    <scope>NUCLEOTIDE SEQUENCE [LARGE SCALE GENOMIC DNA]</scope>
    <source>
        <tissue evidence="2">Muscle</tissue>
    </source>
</reference>
<dbReference type="Proteomes" id="UP000269945">
    <property type="component" value="Unassembled WGS sequence"/>
</dbReference>
<sequence length="123" mass="13371">QKEGTKGNVETGLRQATEVTRVTIQKSKNTLLSQNQMSARAQLLIPTWFGGEAKIEDLSQRAQLAAAEKFKVQGEAGSDIQEDTQTPAVQKASEEEEVDETGVEVKDIGLIMTQANVSRAKVI</sequence>
<dbReference type="AlphaFoldDB" id="A0A9X9PTA1"/>
<feature type="region of interest" description="Disordered" evidence="1">
    <location>
        <begin position="74"/>
        <end position="101"/>
    </location>
</feature>
<proteinExistence type="predicted"/>
<dbReference type="GO" id="GO:0005854">
    <property type="term" value="C:nascent polypeptide-associated complex"/>
    <property type="evidence" value="ECO:0007669"/>
    <property type="project" value="InterPro"/>
</dbReference>
<organism evidence="2 3">
    <name type="scientific">Gulo gulo</name>
    <name type="common">Wolverine</name>
    <name type="synonym">Gluton</name>
    <dbReference type="NCBI Taxonomy" id="48420"/>
    <lineage>
        <taxon>Eukaryota</taxon>
        <taxon>Metazoa</taxon>
        <taxon>Chordata</taxon>
        <taxon>Craniata</taxon>
        <taxon>Vertebrata</taxon>
        <taxon>Euteleostomi</taxon>
        <taxon>Mammalia</taxon>
        <taxon>Eutheria</taxon>
        <taxon>Laurasiatheria</taxon>
        <taxon>Carnivora</taxon>
        <taxon>Caniformia</taxon>
        <taxon>Musteloidea</taxon>
        <taxon>Mustelidae</taxon>
        <taxon>Guloninae</taxon>
        <taxon>Gulo</taxon>
    </lineage>
</organism>
<accession>A0A9X9PTA1</accession>
<evidence type="ECO:0000256" key="1">
    <source>
        <dbReference type="SAM" id="MobiDB-lite"/>
    </source>
</evidence>
<gene>
    <name evidence="2" type="ORF">BN2614_LOCUS6</name>
</gene>
<comment type="caution">
    <text evidence="2">The sequence shown here is derived from an EMBL/GenBank/DDBJ whole genome shotgun (WGS) entry which is preliminary data.</text>
</comment>
<dbReference type="InterPro" id="IPR038187">
    <property type="entry name" value="NAC_A/B_dom_sf"/>
</dbReference>
<dbReference type="InterPro" id="IPR016641">
    <property type="entry name" value="EGD2/NACA0like"/>
</dbReference>
<keyword evidence="3" id="KW-1185">Reference proteome</keyword>
<dbReference type="EMBL" id="CYRY02000547">
    <property type="protein sequence ID" value="VCW50077.1"/>
    <property type="molecule type" value="Genomic_DNA"/>
</dbReference>
<protein>
    <submittedName>
        <fullName evidence="2">Uncharacterized protein</fullName>
    </submittedName>
</protein>
<name>A0A9X9PTA1_GULGU</name>
<dbReference type="Gene3D" id="2.20.70.30">
    <property type="entry name" value="Nascent polypeptide-associated complex domain"/>
    <property type="match status" value="1"/>
</dbReference>
<evidence type="ECO:0000313" key="2">
    <source>
        <dbReference type="EMBL" id="VCW50077.1"/>
    </source>
</evidence>